<organism evidence="1 3">
    <name type="scientific">Prunus armeniaca</name>
    <name type="common">Apricot</name>
    <name type="synonym">Armeniaca vulgaris</name>
    <dbReference type="NCBI Taxonomy" id="36596"/>
    <lineage>
        <taxon>Eukaryota</taxon>
        <taxon>Viridiplantae</taxon>
        <taxon>Streptophyta</taxon>
        <taxon>Embryophyta</taxon>
        <taxon>Tracheophyta</taxon>
        <taxon>Spermatophyta</taxon>
        <taxon>Magnoliopsida</taxon>
        <taxon>eudicotyledons</taxon>
        <taxon>Gunneridae</taxon>
        <taxon>Pentapetalae</taxon>
        <taxon>rosids</taxon>
        <taxon>fabids</taxon>
        <taxon>Rosales</taxon>
        <taxon>Rosaceae</taxon>
        <taxon>Amygdaloideae</taxon>
        <taxon>Amygdaleae</taxon>
        <taxon>Prunus</taxon>
    </lineage>
</organism>
<dbReference type="Proteomes" id="UP000507222">
    <property type="component" value="Unassembled WGS sequence"/>
</dbReference>
<dbReference type="AlphaFoldDB" id="A0A6J5VAN5"/>
<accession>A0A6J5VAN5</accession>
<evidence type="ECO:0000313" key="3">
    <source>
        <dbReference type="Proteomes" id="UP000507222"/>
    </source>
</evidence>
<keyword evidence="4" id="KW-1185">Reference proteome</keyword>
<name>A0A6J5VAN5_PRUAR</name>
<dbReference type="Proteomes" id="UP000507245">
    <property type="component" value="Unassembled WGS sequence"/>
</dbReference>
<sequence length="91" mass="9672">MDGNGMGCRGFFVPVDSGYGSRSSAEAMTTGLEARVTRMMVETDCKQLVAMIHGNMKTDTTIDSIIHDIKLMASHVQCNCSSDSSACISCG</sequence>
<dbReference type="EMBL" id="CAEKDK010000007">
    <property type="protein sequence ID" value="CAB4286080.1"/>
    <property type="molecule type" value="Genomic_DNA"/>
</dbReference>
<dbReference type="EMBL" id="CAEKKB010000007">
    <property type="protein sequence ID" value="CAB4316481.1"/>
    <property type="molecule type" value="Genomic_DNA"/>
</dbReference>
<reference evidence="1 3" key="2">
    <citation type="submission" date="2020-05" db="EMBL/GenBank/DDBJ databases">
        <authorList>
            <person name="Campoy J."/>
            <person name="Schneeberger K."/>
            <person name="Spophaly S."/>
        </authorList>
    </citation>
    <scope>NUCLEOTIDE SEQUENCE [LARGE SCALE GENOMIC DNA]</scope>
    <source>
        <strain evidence="1">PruArmRojPasFocal</strain>
    </source>
</reference>
<proteinExistence type="predicted"/>
<protein>
    <submittedName>
        <fullName evidence="1">Uncharacterized protein</fullName>
    </submittedName>
</protein>
<evidence type="ECO:0000313" key="2">
    <source>
        <dbReference type="EMBL" id="CAB4316481.1"/>
    </source>
</evidence>
<reference evidence="4" key="1">
    <citation type="journal article" date="2020" name="Genome Biol.">
        <title>Gamete binning: chromosome-level and haplotype-resolved genome assembly enabled by high-throughput single-cell sequencing of gamete genomes.</title>
        <authorList>
            <person name="Campoy J.A."/>
            <person name="Sun H."/>
            <person name="Goel M."/>
            <person name="Jiao W.-B."/>
            <person name="Folz-Donahue K."/>
            <person name="Wang N."/>
            <person name="Rubio M."/>
            <person name="Liu C."/>
            <person name="Kukat C."/>
            <person name="Ruiz D."/>
            <person name="Huettel B."/>
            <person name="Schneeberger K."/>
        </authorList>
    </citation>
    <scope>NUCLEOTIDE SEQUENCE [LARGE SCALE GENOMIC DNA]</scope>
    <source>
        <strain evidence="4">cv. Rojo Pasion</strain>
    </source>
</reference>
<evidence type="ECO:0000313" key="1">
    <source>
        <dbReference type="EMBL" id="CAB4286080.1"/>
    </source>
</evidence>
<evidence type="ECO:0000313" key="4">
    <source>
        <dbReference type="Proteomes" id="UP000507245"/>
    </source>
</evidence>
<gene>
    <name evidence="1" type="ORF">CURHAP_LOCUS42700</name>
    <name evidence="2" type="ORF">ORAREDHAP_LOCUS42060</name>
</gene>